<feature type="domain" description="Glyoxalase At5g48480-like N-terminal" evidence="1">
    <location>
        <begin position="4"/>
        <end position="62"/>
    </location>
</feature>
<reference evidence="3" key="1">
    <citation type="submission" date="2025-08" db="UniProtKB">
        <authorList>
            <consortium name="RefSeq"/>
        </authorList>
    </citation>
    <scope>IDENTIFICATION</scope>
    <source>
        <tissue evidence="3">Fruit stalk</tissue>
    </source>
</reference>
<dbReference type="Proteomes" id="UP000515121">
    <property type="component" value="Unplaced"/>
</dbReference>
<keyword evidence="2" id="KW-1185">Reference proteome</keyword>
<dbReference type="AlphaFoldDB" id="A0A6P5YN79"/>
<dbReference type="PANTHER" id="PTHR34109">
    <property type="entry name" value="BNAUNNG04460D PROTEIN-RELATED"/>
    <property type="match status" value="1"/>
</dbReference>
<name>A0A6P5YN79_DURZI</name>
<dbReference type="KEGG" id="dzi:111293491"/>
<dbReference type="InterPro" id="IPR029068">
    <property type="entry name" value="Glyas_Bleomycin-R_OHBP_Dase"/>
</dbReference>
<sequence>MKPQLIVEAPKVVDTVQFYKIAFDVIDNSCILYPKCKVEQELLHILFVQFELAGSTILVSDIAGNSTSVKSEKTECVLCIKTEDVKAVIAKVVSAGVVVEEGDACCGGHVGKDKAPYGYS</sequence>
<dbReference type="InterPro" id="IPR054576">
    <property type="entry name" value="At5g48480-like_N"/>
</dbReference>
<dbReference type="GeneID" id="111293491"/>
<dbReference type="Gene3D" id="3.10.180.10">
    <property type="entry name" value="2,3-Dihydroxybiphenyl 1,2-Dioxygenase, domain 1"/>
    <property type="match status" value="1"/>
</dbReference>
<gene>
    <name evidence="3" type="primary">LOC111293491</name>
</gene>
<organism evidence="2 3">
    <name type="scientific">Durio zibethinus</name>
    <name type="common">Durian</name>
    <dbReference type="NCBI Taxonomy" id="66656"/>
    <lineage>
        <taxon>Eukaryota</taxon>
        <taxon>Viridiplantae</taxon>
        <taxon>Streptophyta</taxon>
        <taxon>Embryophyta</taxon>
        <taxon>Tracheophyta</taxon>
        <taxon>Spermatophyta</taxon>
        <taxon>Magnoliopsida</taxon>
        <taxon>eudicotyledons</taxon>
        <taxon>Gunneridae</taxon>
        <taxon>Pentapetalae</taxon>
        <taxon>rosids</taxon>
        <taxon>malvids</taxon>
        <taxon>Malvales</taxon>
        <taxon>Malvaceae</taxon>
        <taxon>Helicteroideae</taxon>
        <taxon>Durio</taxon>
    </lineage>
</organism>
<evidence type="ECO:0000313" key="2">
    <source>
        <dbReference type="Proteomes" id="UP000515121"/>
    </source>
</evidence>
<accession>A0A6P5YN79</accession>
<dbReference type="OrthoDB" id="2013034at2759"/>
<dbReference type="Pfam" id="PF22656">
    <property type="entry name" value="At5g48480-like_N"/>
    <property type="match status" value="1"/>
</dbReference>
<evidence type="ECO:0000313" key="3">
    <source>
        <dbReference type="RefSeq" id="XP_022741969.1"/>
    </source>
</evidence>
<evidence type="ECO:0000259" key="1">
    <source>
        <dbReference type="Pfam" id="PF22656"/>
    </source>
</evidence>
<dbReference type="RefSeq" id="XP_022741969.1">
    <property type="nucleotide sequence ID" value="XM_022886234.1"/>
</dbReference>
<protein>
    <submittedName>
        <fullName evidence="3">Uncharacterized protein At5g48480-like</fullName>
    </submittedName>
</protein>
<dbReference type="PANTHER" id="PTHR34109:SF1">
    <property type="entry name" value="VOC DOMAIN-CONTAINING PROTEIN"/>
    <property type="match status" value="1"/>
</dbReference>
<proteinExistence type="predicted"/>